<dbReference type="GO" id="GO:0102389">
    <property type="term" value="F:polyprenol reductase activity"/>
    <property type="evidence" value="ECO:0007669"/>
    <property type="project" value="UniProtKB-UniRule"/>
</dbReference>
<name>A0A6J2Y3C2_SITOR</name>
<dbReference type="FunCoup" id="A0A6J2Y3C2">
    <property type="interactions" value="1074"/>
</dbReference>
<keyword evidence="3 9" id="KW-0812">Transmembrane</keyword>
<evidence type="ECO:0000256" key="4">
    <source>
        <dbReference type="ARBA" id="ARBA00022989"/>
    </source>
</evidence>
<keyword evidence="4 9" id="KW-1133">Transmembrane helix</keyword>
<comment type="subcellular location">
    <subcellularLocation>
        <location evidence="1">Endomembrane system</location>
        <topology evidence="1">Multi-pass membrane protein</topology>
    </subcellularLocation>
    <subcellularLocation>
        <location evidence="9">Endoplasmic reticulum membrane</location>
    </subcellularLocation>
</comment>
<comment type="catalytic activity">
    <reaction evidence="8 9">
        <text>a di-trans,poly-cis-dolichal + NADP(+) = a di-trans,poly-cis-polyprenal + NADPH + H(+)</text>
        <dbReference type="Rhea" id="RHEA:80727"/>
        <dbReference type="Rhea" id="RHEA-COMP:19536"/>
        <dbReference type="Rhea" id="RHEA-COMP:19537"/>
        <dbReference type="ChEBI" id="CHEBI:15378"/>
        <dbReference type="ChEBI" id="CHEBI:57783"/>
        <dbReference type="ChEBI" id="CHEBI:58349"/>
        <dbReference type="ChEBI" id="CHEBI:231623"/>
        <dbReference type="ChEBI" id="CHEBI:231637"/>
        <dbReference type="EC" id="1.3.1.94"/>
    </reaction>
    <physiologicalReaction direction="right-to-left" evidence="8 9">
        <dbReference type="Rhea" id="RHEA:80729"/>
    </physiologicalReaction>
</comment>
<feature type="transmembrane region" description="Helical" evidence="9">
    <location>
        <begin position="247"/>
        <end position="271"/>
    </location>
</feature>
<dbReference type="KEGG" id="soy:115884008"/>
<dbReference type="PROSITE" id="PS50244">
    <property type="entry name" value="S5A_REDUCTASE"/>
    <property type="match status" value="1"/>
</dbReference>
<gene>
    <name evidence="12" type="primary">LOC115884008</name>
</gene>
<dbReference type="GO" id="GO:0003865">
    <property type="term" value="F:3-oxo-5-alpha-steroid 4-dehydrogenase activity"/>
    <property type="evidence" value="ECO:0007669"/>
    <property type="project" value="TreeGrafter"/>
</dbReference>
<evidence type="ECO:0000256" key="9">
    <source>
        <dbReference type="RuleBase" id="RU367081"/>
    </source>
</evidence>
<dbReference type="GO" id="GO:0005789">
    <property type="term" value="C:endoplasmic reticulum membrane"/>
    <property type="evidence" value="ECO:0007669"/>
    <property type="project" value="UniProtKB-SubCell"/>
</dbReference>
<comment type="function">
    <text evidence="9">Plays a key role in early steps of protein N-linked glycosylation by being involved in the conversion of polyprenol into dolichol. Acts as a polyprenal reductase that mediates the reduction of polyprenal into dolichal in a NADP-dependent mechanism. Dolichols are required for the synthesis of dolichol-linked monosaccharides and the oligosaccharide precursor used for N-glycosylation.</text>
</comment>
<dbReference type="Proteomes" id="UP000504635">
    <property type="component" value="Unplaced"/>
</dbReference>
<keyword evidence="9" id="KW-0560">Oxidoreductase</keyword>
<organism evidence="11 12">
    <name type="scientific">Sitophilus oryzae</name>
    <name type="common">Rice weevil</name>
    <name type="synonym">Curculio oryzae</name>
    <dbReference type="NCBI Taxonomy" id="7048"/>
    <lineage>
        <taxon>Eukaryota</taxon>
        <taxon>Metazoa</taxon>
        <taxon>Ecdysozoa</taxon>
        <taxon>Arthropoda</taxon>
        <taxon>Hexapoda</taxon>
        <taxon>Insecta</taxon>
        <taxon>Pterygota</taxon>
        <taxon>Neoptera</taxon>
        <taxon>Endopterygota</taxon>
        <taxon>Coleoptera</taxon>
        <taxon>Polyphaga</taxon>
        <taxon>Cucujiformia</taxon>
        <taxon>Curculionidae</taxon>
        <taxon>Dryophthorinae</taxon>
        <taxon>Sitophilus</taxon>
    </lineage>
</organism>
<keyword evidence="9" id="KW-0521">NADP</keyword>
<evidence type="ECO:0000256" key="8">
    <source>
        <dbReference type="ARBA" id="ARBA00049427"/>
    </source>
</evidence>
<sequence>MNFIQIIFCLLTIGIIAFGSLINYFESKLPHFLNQTFRYGKFSAKGKKSKLVTEVPKAWFKHFYLFAVLIYTYVLILVTTVYIFNWNVPNYVSSALDQICGSSRYAYTSKNKVFIAVLLMALQVYRRFYDTHFISVFGTDSKINLSHYFAGHIHYPGTALAILCEAPIFTEAPDEVTNEALQLFNLSYSELFSIVLFLYAWWHQHICTKLLAALRKNKKGNVVTNEYKLPEGDWFNYLSAPHQTAEILMYACLMWLLWHNITWFYIFTWVLSNQIETILLSHWWYQEKFKNFPKNRKAIIPFIY</sequence>
<keyword evidence="9" id="KW-0256">Endoplasmic reticulum</keyword>
<dbReference type="AlphaFoldDB" id="A0A6J2Y3C2"/>
<feature type="domain" description="3-oxo-5-alpha-steroid 4-dehydrogenase C-terminal" evidence="10">
    <location>
        <begin position="190"/>
        <end position="304"/>
    </location>
</feature>
<proteinExistence type="inferred from homology"/>
<evidence type="ECO:0000313" key="12">
    <source>
        <dbReference type="RefSeq" id="XP_030758303.1"/>
    </source>
</evidence>
<dbReference type="GO" id="GO:0016095">
    <property type="term" value="P:polyprenol catabolic process"/>
    <property type="evidence" value="ECO:0007669"/>
    <property type="project" value="UniProtKB-UniRule"/>
</dbReference>
<evidence type="ECO:0000313" key="11">
    <source>
        <dbReference type="Proteomes" id="UP000504635"/>
    </source>
</evidence>
<evidence type="ECO:0000256" key="7">
    <source>
        <dbReference type="ARBA" id="ARBA00047186"/>
    </source>
</evidence>
<evidence type="ECO:0000256" key="6">
    <source>
        <dbReference type="ARBA" id="ARBA00046320"/>
    </source>
</evidence>
<accession>A0A6J2Y3C2</accession>
<keyword evidence="11" id="KW-1185">Reference proteome</keyword>
<feature type="transmembrane region" description="Helical" evidence="9">
    <location>
        <begin position="63"/>
        <end position="84"/>
    </location>
</feature>
<evidence type="ECO:0000256" key="2">
    <source>
        <dbReference type="ARBA" id="ARBA00012522"/>
    </source>
</evidence>
<keyword evidence="5 9" id="KW-0472">Membrane</keyword>
<dbReference type="PANTHER" id="PTHR14624">
    <property type="entry name" value="DFG10 PROTEIN"/>
    <property type="match status" value="1"/>
</dbReference>
<feature type="transmembrane region" description="Helical" evidence="9">
    <location>
        <begin position="183"/>
        <end position="202"/>
    </location>
</feature>
<dbReference type="UniPathway" id="UPA00378"/>
<dbReference type="InParanoid" id="A0A6J2Y3C2"/>
<dbReference type="InterPro" id="IPR039698">
    <property type="entry name" value="Dfg10/SRD5A3"/>
</dbReference>
<dbReference type="GO" id="GO:0006488">
    <property type="term" value="P:dolichol-linked oligosaccharide biosynthetic process"/>
    <property type="evidence" value="ECO:0007669"/>
    <property type="project" value="UniProtKB-UniRule"/>
</dbReference>
<reference evidence="12" key="1">
    <citation type="submission" date="2025-08" db="UniProtKB">
        <authorList>
            <consortium name="RefSeq"/>
        </authorList>
    </citation>
    <scope>IDENTIFICATION</scope>
    <source>
        <tissue evidence="12">Gonads</tissue>
    </source>
</reference>
<dbReference type="EC" id="1.3.1.94" evidence="2 9"/>
<dbReference type="RefSeq" id="XP_030758303.1">
    <property type="nucleotide sequence ID" value="XM_030902443.1"/>
</dbReference>
<evidence type="ECO:0000256" key="3">
    <source>
        <dbReference type="ARBA" id="ARBA00022692"/>
    </source>
</evidence>
<dbReference type="GO" id="GO:0160198">
    <property type="term" value="F:polyprenal reductase activity"/>
    <property type="evidence" value="ECO:0007669"/>
    <property type="project" value="UniProtKB-EC"/>
</dbReference>
<dbReference type="Pfam" id="PF02544">
    <property type="entry name" value="Steroid_dh"/>
    <property type="match status" value="1"/>
</dbReference>
<feature type="transmembrane region" description="Helical" evidence="9">
    <location>
        <begin position="7"/>
        <end position="25"/>
    </location>
</feature>
<evidence type="ECO:0000256" key="5">
    <source>
        <dbReference type="ARBA" id="ARBA00023136"/>
    </source>
</evidence>
<comment type="similarity">
    <text evidence="6 9">Belongs to the steroid 5-alpha reductase family. Polyprenal reductase subfamily.</text>
</comment>
<dbReference type="GeneID" id="115884008"/>
<dbReference type="InterPro" id="IPR001104">
    <property type="entry name" value="3-oxo-5_a-steroid_4-DH_C"/>
</dbReference>
<dbReference type="PANTHER" id="PTHR14624:SF0">
    <property type="entry name" value="POLYPRENOL REDUCTASE"/>
    <property type="match status" value="1"/>
</dbReference>
<comment type="pathway">
    <text evidence="9">Protein modification; protein glycosylation.</text>
</comment>
<dbReference type="OrthoDB" id="5788137at2759"/>
<evidence type="ECO:0000256" key="1">
    <source>
        <dbReference type="ARBA" id="ARBA00004127"/>
    </source>
</evidence>
<protein>
    <recommendedName>
        <fullName evidence="7 9">Polyprenal reductase</fullName>
        <ecNumber evidence="2 9">1.3.1.94</ecNumber>
    </recommendedName>
</protein>
<evidence type="ECO:0000259" key="10">
    <source>
        <dbReference type="Pfam" id="PF02544"/>
    </source>
</evidence>